<keyword evidence="2" id="KW-1185">Reference proteome</keyword>
<dbReference type="AlphaFoldDB" id="A0A923J0Q3"/>
<sequence length="133" mass="15808">MNRNDIIEYLLNNDISEVEELEYRDKDISVLRFFYDFDEDEINAAKAYADDESGKEREDEEWSREFFIPYLSELAVDIVGEVIEDLMEDLNLEVQFTSYEINEEEPDYVEFIGIFYSKGKEVDIDSILDELQL</sequence>
<reference evidence="1 2" key="1">
    <citation type="submission" date="2020-04" db="EMBL/GenBank/DDBJ databases">
        <title>Genomic insights into acetone-butanol-ethanol (ABE) fermentation by sequencing solventogenic clostridia strains.</title>
        <authorList>
            <person name="Brown S."/>
        </authorList>
    </citation>
    <scope>NUCLEOTIDE SEQUENCE [LARGE SCALE GENOMIC DNA]</scope>
    <source>
        <strain evidence="1 2">DJ011</strain>
    </source>
</reference>
<dbReference type="RefSeq" id="WP_035147655.1">
    <property type="nucleotide sequence ID" value="NZ_JAAZWO010000002.1"/>
</dbReference>
<accession>A0A923J0Q3</accession>
<evidence type="ECO:0000313" key="1">
    <source>
        <dbReference type="EMBL" id="MBC2396488.1"/>
    </source>
</evidence>
<comment type="caution">
    <text evidence="1">The sequence shown here is derived from an EMBL/GenBank/DDBJ whole genome shotgun (WGS) entry which is preliminary data.</text>
</comment>
<dbReference type="EMBL" id="JAAZWO010000002">
    <property type="protein sequence ID" value="MBC2396488.1"/>
    <property type="molecule type" value="Genomic_DNA"/>
</dbReference>
<dbReference type="Proteomes" id="UP000563151">
    <property type="component" value="Unassembled WGS sequence"/>
</dbReference>
<name>A0A923J0Q3_CLOTT</name>
<proteinExistence type="predicted"/>
<organism evidence="1 2">
    <name type="scientific">Clostridium tetanomorphum</name>
    <dbReference type="NCBI Taxonomy" id="1553"/>
    <lineage>
        <taxon>Bacteria</taxon>
        <taxon>Bacillati</taxon>
        <taxon>Bacillota</taxon>
        <taxon>Clostridia</taxon>
        <taxon>Eubacteriales</taxon>
        <taxon>Clostridiaceae</taxon>
        <taxon>Clostridium</taxon>
    </lineage>
</organism>
<protein>
    <submittedName>
        <fullName evidence="1">Uncharacterized protein</fullName>
    </submittedName>
</protein>
<evidence type="ECO:0000313" key="2">
    <source>
        <dbReference type="Proteomes" id="UP000563151"/>
    </source>
</evidence>
<gene>
    <name evidence="1" type="ORF">HGG79_01665</name>
</gene>